<evidence type="ECO:0008006" key="3">
    <source>
        <dbReference type="Google" id="ProtNLM"/>
    </source>
</evidence>
<reference evidence="1 2" key="1">
    <citation type="submission" date="2022-11" db="EMBL/GenBank/DDBJ databases">
        <title>Study of microbial diversity in lake waters.</title>
        <authorList>
            <person name="Zhang J."/>
        </authorList>
    </citation>
    <scope>NUCLEOTIDE SEQUENCE [LARGE SCALE GENOMIC DNA]</scope>
    <source>
        <strain evidence="1 2">DT12</strain>
    </source>
</reference>
<keyword evidence="2" id="KW-1185">Reference proteome</keyword>
<evidence type="ECO:0000313" key="1">
    <source>
        <dbReference type="EMBL" id="MCX7570412.1"/>
    </source>
</evidence>
<comment type="caution">
    <text evidence="1">The sequence shown here is derived from an EMBL/GenBank/DDBJ whole genome shotgun (WGS) entry which is preliminary data.</text>
</comment>
<dbReference type="NCBIfam" id="NF047360">
    <property type="entry name" value="tail_chap_PVL"/>
    <property type="match status" value="1"/>
</dbReference>
<dbReference type="InterPro" id="IPR057006">
    <property type="entry name" value="Phage_TAC_19"/>
</dbReference>
<sequence>MHKALELKFYPGVEGQEKTYVAPTFISGRVFRETVKVEKTLKQRQESKQFDVEDLDFTADYVVLVFGKQFTRDEFYDGISVEDVVTAAQKCIQHIVTKVNSAASGGATPNA</sequence>
<protein>
    <recommendedName>
        <fullName evidence="3">Phage protein</fullName>
    </recommendedName>
</protein>
<evidence type="ECO:0000313" key="2">
    <source>
        <dbReference type="Proteomes" id="UP001208017"/>
    </source>
</evidence>
<dbReference type="Pfam" id="PF23857">
    <property type="entry name" value="Phage_TAC_19"/>
    <property type="match status" value="1"/>
</dbReference>
<gene>
    <name evidence="1" type="ORF">OS242_10600</name>
</gene>
<dbReference type="EMBL" id="JAPMLT010000004">
    <property type="protein sequence ID" value="MCX7570412.1"/>
    <property type="molecule type" value="Genomic_DNA"/>
</dbReference>
<name>A0ABT3X3L1_9BACL</name>
<proteinExistence type="predicted"/>
<dbReference type="Proteomes" id="UP001208017">
    <property type="component" value="Unassembled WGS sequence"/>
</dbReference>
<dbReference type="RefSeq" id="WP_267151657.1">
    <property type="nucleotide sequence ID" value="NZ_JAPMLT010000004.1"/>
</dbReference>
<organism evidence="1 2">
    <name type="scientific">Tumebacillus lacus</name>
    <dbReference type="NCBI Taxonomy" id="2995335"/>
    <lineage>
        <taxon>Bacteria</taxon>
        <taxon>Bacillati</taxon>
        <taxon>Bacillota</taxon>
        <taxon>Bacilli</taxon>
        <taxon>Bacillales</taxon>
        <taxon>Alicyclobacillaceae</taxon>
        <taxon>Tumebacillus</taxon>
    </lineage>
</organism>
<accession>A0ABT3X3L1</accession>